<reference evidence="2 3" key="1">
    <citation type="submission" date="2024-02" db="EMBL/GenBank/DDBJ databases">
        <title>De novo assembly and annotation of 12 fungi associated with fruit tree decline syndrome in Ontario, Canada.</title>
        <authorList>
            <person name="Sulman M."/>
            <person name="Ellouze W."/>
            <person name="Ilyukhin E."/>
        </authorList>
    </citation>
    <scope>NUCLEOTIDE SEQUENCE [LARGE SCALE GENOMIC DNA]</scope>
    <source>
        <strain evidence="2 3">M42-189</strain>
    </source>
</reference>
<keyword evidence="3" id="KW-1185">Reference proteome</keyword>
<feature type="compositionally biased region" description="Acidic residues" evidence="1">
    <location>
        <begin position="180"/>
        <end position="204"/>
    </location>
</feature>
<name>A0ABR3RPL6_9PLEO</name>
<dbReference type="EMBL" id="JAKJXO020000004">
    <property type="protein sequence ID" value="KAL1606148.1"/>
    <property type="molecule type" value="Genomic_DNA"/>
</dbReference>
<evidence type="ECO:0000313" key="3">
    <source>
        <dbReference type="Proteomes" id="UP001521785"/>
    </source>
</evidence>
<proteinExistence type="predicted"/>
<sequence>MRHFDGPELPFYSKMYGFFAAKESYLPTENPYAEATGKQNPFPSGYRDRPQGKRMTVTAKATAPTDHMVTQTFTPTEATDACSLWSSLRSYCGNAGQDCACKSGSYWVPDQWNSLAKGCARATTKCSGMDVDDDVWCRLGQTAGDYSTYCADEPTMGAAVTAKFAELADVGADATPTADSDPEPTSDDPEPTSDDPETSSEEADATPTIFSSNTPIFAQTTSEPTTSFYVSSTPTTTFAPAGSSSSHSLNPVIASTFAWISLLTAMIII</sequence>
<accession>A0ABR3RPL6</accession>
<evidence type="ECO:0008006" key="4">
    <source>
        <dbReference type="Google" id="ProtNLM"/>
    </source>
</evidence>
<comment type="caution">
    <text evidence="2">The sequence shown here is derived from an EMBL/GenBank/DDBJ whole genome shotgun (WGS) entry which is preliminary data.</text>
</comment>
<feature type="region of interest" description="Disordered" evidence="1">
    <location>
        <begin position="172"/>
        <end position="216"/>
    </location>
</feature>
<protein>
    <recommendedName>
        <fullName evidence="4">Extracellular membrane protein CFEM domain-containing protein</fullName>
    </recommendedName>
</protein>
<evidence type="ECO:0000256" key="1">
    <source>
        <dbReference type="SAM" id="MobiDB-lite"/>
    </source>
</evidence>
<evidence type="ECO:0000313" key="2">
    <source>
        <dbReference type="EMBL" id="KAL1606148.1"/>
    </source>
</evidence>
<dbReference type="Proteomes" id="UP001521785">
    <property type="component" value="Unassembled WGS sequence"/>
</dbReference>
<gene>
    <name evidence="2" type="ORF">SLS60_003549</name>
</gene>
<feature type="region of interest" description="Disordered" evidence="1">
    <location>
        <begin position="31"/>
        <end position="51"/>
    </location>
</feature>
<organism evidence="2 3">
    <name type="scientific">Paraconiothyrium brasiliense</name>
    <dbReference type="NCBI Taxonomy" id="300254"/>
    <lineage>
        <taxon>Eukaryota</taxon>
        <taxon>Fungi</taxon>
        <taxon>Dikarya</taxon>
        <taxon>Ascomycota</taxon>
        <taxon>Pezizomycotina</taxon>
        <taxon>Dothideomycetes</taxon>
        <taxon>Pleosporomycetidae</taxon>
        <taxon>Pleosporales</taxon>
        <taxon>Massarineae</taxon>
        <taxon>Didymosphaeriaceae</taxon>
        <taxon>Paraconiothyrium</taxon>
    </lineage>
</organism>